<proteinExistence type="predicted"/>
<evidence type="ECO:0000313" key="3">
    <source>
        <dbReference type="EMBL" id="KAH1129271.1"/>
    </source>
</evidence>
<reference evidence="3 4" key="1">
    <citation type="journal article" date="2021" name="Plant Biotechnol. J.">
        <title>Multi-omics assisted identification of the key and species-specific regulatory components of drought-tolerant mechanisms in Gossypium stocksii.</title>
        <authorList>
            <person name="Yu D."/>
            <person name="Ke L."/>
            <person name="Zhang D."/>
            <person name="Wu Y."/>
            <person name="Sun Y."/>
            <person name="Mei J."/>
            <person name="Sun J."/>
            <person name="Sun Y."/>
        </authorList>
    </citation>
    <scope>NUCLEOTIDE SEQUENCE [LARGE SCALE GENOMIC DNA]</scope>
    <source>
        <strain evidence="4">cv. E1</strain>
        <tissue evidence="3">Leaf</tissue>
    </source>
</reference>
<feature type="signal peptide" evidence="2">
    <location>
        <begin position="1"/>
        <end position="27"/>
    </location>
</feature>
<sequence>MIRCVSGWKVEIFFLHLLTALYKKAKMQEMGLINEDYAMTNGLHMPQHPPNKYAPRKFHDQSEEEESDEKGDDDDDDNYDDEEE</sequence>
<evidence type="ECO:0000256" key="2">
    <source>
        <dbReference type="SAM" id="SignalP"/>
    </source>
</evidence>
<protein>
    <submittedName>
        <fullName evidence="3">Uncharacterized protein</fullName>
    </submittedName>
</protein>
<dbReference type="AlphaFoldDB" id="A0A9D4AKP9"/>
<comment type="caution">
    <text evidence="3">The sequence shown here is derived from an EMBL/GenBank/DDBJ whole genome shotgun (WGS) entry which is preliminary data.</text>
</comment>
<evidence type="ECO:0000256" key="1">
    <source>
        <dbReference type="SAM" id="MobiDB-lite"/>
    </source>
</evidence>
<organism evidence="3 4">
    <name type="scientific">Gossypium stocksii</name>
    <dbReference type="NCBI Taxonomy" id="47602"/>
    <lineage>
        <taxon>Eukaryota</taxon>
        <taxon>Viridiplantae</taxon>
        <taxon>Streptophyta</taxon>
        <taxon>Embryophyta</taxon>
        <taxon>Tracheophyta</taxon>
        <taxon>Spermatophyta</taxon>
        <taxon>Magnoliopsida</taxon>
        <taxon>eudicotyledons</taxon>
        <taxon>Gunneridae</taxon>
        <taxon>Pentapetalae</taxon>
        <taxon>rosids</taxon>
        <taxon>malvids</taxon>
        <taxon>Malvales</taxon>
        <taxon>Malvaceae</taxon>
        <taxon>Malvoideae</taxon>
        <taxon>Gossypium</taxon>
    </lineage>
</organism>
<keyword evidence="2" id="KW-0732">Signal</keyword>
<evidence type="ECO:0000313" key="4">
    <source>
        <dbReference type="Proteomes" id="UP000828251"/>
    </source>
</evidence>
<gene>
    <name evidence="3" type="ORF">J1N35_000649</name>
</gene>
<feature type="compositionally biased region" description="Acidic residues" evidence="1">
    <location>
        <begin position="62"/>
        <end position="84"/>
    </location>
</feature>
<name>A0A9D4AKP9_9ROSI</name>
<keyword evidence="4" id="KW-1185">Reference proteome</keyword>
<accession>A0A9D4AKP9</accession>
<feature type="chain" id="PRO_5038650783" evidence="2">
    <location>
        <begin position="28"/>
        <end position="84"/>
    </location>
</feature>
<dbReference type="EMBL" id="JAIQCV010000001">
    <property type="protein sequence ID" value="KAH1129271.1"/>
    <property type="molecule type" value="Genomic_DNA"/>
</dbReference>
<dbReference type="Proteomes" id="UP000828251">
    <property type="component" value="Unassembled WGS sequence"/>
</dbReference>
<feature type="region of interest" description="Disordered" evidence="1">
    <location>
        <begin position="40"/>
        <end position="84"/>
    </location>
</feature>